<dbReference type="InterPro" id="IPR000304">
    <property type="entry name" value="Pyrroline-COOH_reductase"/>
</dbReference>
<feature type="domain" description="Pyrroline-5-carboxylate reductase catalytic N-terminal" evidence="4">
    <location>
        <begin position="2"/>
        <end position="97"/>
    </location>
</feature>
<proteinExistence type="inferred from homology"/>
<protein>
    <recommendedName>
        <fullName evidence="2">Pyrroline-5-carboxylate reductase</fullName>
        <shortName evidence="2">P5C reductase</shortName>
        <shortName evidence="2">P5CR</shortName>
        <ecNumber evidence="2">1.5.1.2</ecNumber>
    </recommendedName>
    <alternativeName>
        <fullName evidence="2">PCA reductase</fullName>
    </alternativeName>
</protein>
<dbReference type="NCBIfam" id="NF005814">
    <property type="entry name" value="PRK07680.1"/>
    <property type="match status" value="1"/>
</dbReference>
<comment type="caution">
    <text evidence="6">The sequence shown here is derived from an EMBL/GenBank/DDBJ whole genome shotgun (WGS) entry which is preliminary data.</text>
</comment>
<dbReference type="SUPFAM" id="SSF51735">
    <property type="entry name" value="NAD(P)-binding Rossmann-fold domains"/>
    <property type="match status" value="1"/>
</dbReference>
<dbReference type="PANTHER" id="PTHR11645">
    <property type="entry name" value="PYRROLINE-5-CARBOXYLATE REDUCTASE"/>
    <property type="match status" value="1"/>
</dbReference>
<dbReference type="InterPro" id="IPR029036">
    <property type="entry name" value="P5CR_dimer"/>
</dbReference>
<dbReference type="InterPro" id="IPR036291">
    <property type="entry name" value="NAD(P)-bd_dom_sf"/>
</dbReference>
<dbReference type="Gene3D" id="3.40.50.720">
    <property type="entry name" value="NAD(P)-binding Rossmann-like Domain"/>
    <property type="match status" value="1"/>
</dbReference>
<dbReference type="GO" id="GO:0055129">
    <property type="term" value="P:L-proline biosynthetic process"/>
    <property type="evidence" value="ECO:0007669"/>
    <property type="project" value="UniProtKB-UniRule"/>
</dbReference>
<sequence>MKVGFIGTGSMGRTLIESFIESGALEPGQIIASNRTMQKVHQLASQYPGLQIATSNTETVVGSEIIFLCVKPMQFKRVVDEIEPIVQDHQILVSITSPVQILHLEDHLRCKIAKVIPSITNSVLSGATLCIYGSRIKGKDRLLLEDLLQSISRPVIVEENYTRVTSDFSSCGPAFIAFFLQKWIDAAVETTGINREQATCLASEMVLGTGKLLTEGRLTPEEVQTRVAVPGGITAEALHLLENELQGVFHQLIRATHTKYDEDLEKLNVLFNRTEVNRPQY</sequence>
<evidence type="ECO:0000313" key="7">
    <source>
        <dbReference type="Proteomes" id="UP000190188"/>
    </source>
</evidence>
<dbReference type="EC" id="1.5.1.2" evidence="2"/>
<keyword evidence="7" id="KW-1185">Reference proteome</keyword>
<dbReference type="InterPro" id="IPR008927">
    <property type="entry name" value="6-PGluconate_DH-like_C_sf"/>
</dbReference>
<evidence type="ECO:0000256" key="3">
    <source>
        <dbReference type="PIRSR" id="PIRSR000193-1"/>
    </source>
</evidence>
<accession>A0A1T2XEV2</accession>
<dbReference type="Gene3D" id="1.10.3730.10">
    <property type="entry name" value="ProC C-terminal domain-like"/>
    <property type="match status" value="1"/>
</dbReference>
<comment type="pathway">
    <text evidence="2">Amino-acid biosynthesis; L-proline biosynthesis; L-proline from L-glutamate 5-semialdehyde: step 1/1.</text>
</comment>
<feature type="domain" description="Pyrroline-5-carboxylate reductase dimerisation" evidence="5">
    <location>
        <begin position="159"/>
        <end position="262"/>
    </location>
</feature>
<dbReference type="Pfam" id="PF14748">
    <property type="entry name" value="P5CR_dimer"/>
    <property type="match status" value="1"/>
</dbReference>
<dbReference type="PIRSF" id="PIRSF000193">
    <property type="entry name" value="Pyrrol-5-carb_rd"/>
    <property type="match status" value="1"/>
</dbReference>
<evidence type="ECO:0000256" key="1">
    <source>
        <dbReference type="ARBA" id="ARBA00005525"/>
    </source>
</evidence>
<dbReference type="STRING" id="1324314.BVG16_10835"/>
<dbReference type="AlphaFoldDB" id="A0A1T2XEV2"/>
<dbReference type="PANTHER" id="PTHR11645:SF51">
    <property type="entry name" value="COME OPERON PROTEIN 4"/>
    <property type="match status" value="1"/>
</dbReference>
<dbReference type="OrthoDB" id="9805754at2"/>
<dbReference type="PROSITE" id="PS00521">
    <property type="entry name" value="P5CR"/>
    <property type="match status" value="1"/>
</dbReference>
<dbReference type="InterPro" id="IPR053790">
    <property type="entry name" value="P5CR-like_CS"/>
</dbReference>
<dbReference type="RefSeq" id="WP_078498607.1">
    <property type="nucleotide sequence ID" value="NZ_MSZX01000004.1"/>
</dbReference>
<dbReference type="GO" id="GO:0005737">
    <property type="term" value="C:cytoplasm"/>
    <property type="evidence" value="ECO:0007669"/>
    <property type="project" value="UniProtKB-SubCell"/>
</dbReference>
<keyword evidence="2" id="KW-0641">Proline biosynthesis</keyword>
<dbReference type="Pfam" id="PF03807">
    <property type="entry name" value="F420_oxidored"/>
    <property type="match status" value="1"/>
</dbReference>
<gene>
    <name evidence="2" type="primary">proC</name>
    <name evidence="6" type="ORF">BVG16_10835</name>
</gene>
<organism evidence="6 7">
    <name type="scientific">Paenibacillus selenitireducens</name>
    <dbReference type="NCBI Taxonomy" id="1324314"/>
    <lineage>
        <taxon>Bacteria</taxon>
        <taxon>Bacillati</taxon>
        <taxon>Bacillota</taxon>
        <taxon>Bacilli</taxon>
        <taxon>Bacillales</taxon>
        <taxon>Paenibacillaceae</taxon>
        <taxon>Paenibacillus</taxon>
    </lineage>
</organism>
<evidence type="ECO:0000259" key="4">
    <source>
        <dbReference type="Pfam" id="PF03807"/>
    </source>
</evidence>
<comment type="catalytic activity">
    <reaction evidence="2">
        <text>L-proline + NAD(+) = (S)-1-pyrroline-5-carboxylate + NADH + 2 H(+)</text>
        <dbReference type="Rhea" id="RHEA:14105"/>
        <dbReference type="ChEBI" id="CHEBI:15378"/>
        <dbReference type="ChEBI" id="CHEBI:17388"/>
        <dbReference type="ChEBI" id="CHEBI:57540"/>
        <dbReference type="ChEBI" id="CHEBI:57945"/>
        <dbReference type="ChEBI" id="CHEBI:60039"/>
        <dbReference type="EC" id="1.5.1.2"/>
    </reaction>
</comment>
<keyword evidence="2" id="KW-0560">Oxidoreductase</keyword>
<keyword evidence="2" id="KW-0963">Cytoplasm</keyword>
<keyword evidence="2" id="KW-0028">Amino-acid biosynthesis</keyword>
<dbReference type="GO" id="GO:0004735">
    <property type="term" value="F:pyrroline-5-carboxylate reductase activity"/>
    <property type="evidence" value="ECO:0007669"/>
    <property type="project" value="UniProtKB-UniRule"/>
</dbReference>
<keyword evidence="2 3" id="KW-0521">NADP</keyword>
<dbReference type="UniPathway" id="UPA00098">
    <property type="reaction ID" value="UER00361"/>
</dbReference>
<evidence type="ECO:0000313" key="6">
    <source>
        <dbReference type="EMBL" id="OPA78370.1"/>
    </source>
</evidence>
<reference evidence="6 7" key="1">
    <citation type="submission" date="2017-01" db="EMBL/GenBank/DDBJ databases">
        <title>Genome analysis of Paenibacillus selenitrireducens ES3-24.</title>
        <authorList>
            <person name="Xu D."/>
            <person name="Yao R."/>
            <person name="Zheng S."/>
        </authorList>
    </citation>
    <scope>NUCLEOTIDE SEQUENCE [LARGE SCALE GENOMIC DNA]</scope>
    <source>
        <strain evidence="6 7">ES3-24</strain>
    </source>
</reference>
<dbReference type="InterPro" id="IPR028939">
    <property type="entry name" value="P5C_Rdtase_cat_N"/>
</dbReference>
<comment type="catalytic activity">
    <reaction evidence="2">
        <text>L-proline + NADP(+) = (S)-1-pyrroline-5-carboxylate + NADPH + 2 H(+)</text>
        <dbReference type="Rhea" id="RHEA:14109"/>
        <dbReference type="ChEBI" id="CHEBI:15378"/>
        <dbReference type="ChEBI" id="CHEBI:17388"/>
        <dbReference type="ChEBI" id="CHEBI:57783"/>
        <dbReference type="ChEBI" id="CHEBI:58349"/>
        <dbReference type="ChEBI" id="CHEBI:60039"/>
        <dbReference type="EC" id="1.5.1.2"/>
    </reaction>
</comment>
<feature type="binding site" evidence="3">
    <location>
        <position position="56"/>
    </location>
    <ligand>
        <name>NADPH</name>
        <dbReference type="ChEBI" id="CHEBI:57783"/>
    </ligand>
</feature>
<dbReference type="Proteomes" id="UP000190188">
    <property type="component" value="Unassembled WGS sequence"/>
</dbReference>
<dbReference type="EMBL" id="MSZX01000004">
    <property type="protein sequence ID" value="OPA78370.1"/>
    <property type="molecule type" value="Genomic_DNA"/>
</dbReference>
<evidence type="ECO:0000256" key="2">
    <source>
        <dbReference type="HAMAP-Rule" id="MF_01925"/>
    </source>
</evidence>
<comment type="similarity">
    <text evidence="1 2">Belongs to the pyrroline-5-carboxylate reductase family.</text>
</comment>
<evidence type="ECO:0000259" key="5">
    <source>
        <dbReference type="Pfam" id="PF14748"/>
    </source>
</evidence>
<feature type="binding site" evidence="3">
    <location>
        <begin position="6"/>
        <end position="11"/>
    </location>
    <ligand>
        <name>NADP(+)</name>
        <dbReference type="ChEBI" id="CHEBI:58349"/>
    </ligand>
</feature>
<name>A0A1T2XEV2_9BACL</name>
<comment type="function">
    <text evidence="2">Catalyzes the reduction of 1-pyrroline-5-carboxylate (PCA) to L-proline.</text>
</comment>
<comment type="subcellular location">
    <subcellularLocation>
        <location evidence="2">Cytoplasm</location>
    </subcellularLocation>
</comment>
<dbReference type="HAMAP" id="MF_01925">
    <property type="entry name" value="P5C_reductase"/>
    <property type="match status" value="1"/>
</dbReference>
<dbReference type="SUPFAM" id="SSF48179">
    <property type="entry name" value="6-phosphogluconate dehydrogenase C-terminal domain-like"/>
    <property type="match status" value="1"/>
</dbReference>